<gene>
    <name evidence="2" type="ORF">GCM10009864_75810</name>
</gene>
<evidence type="ECO:0000313" key="2">
    <source>
        <dbReference type="EMBL" id="GAA2690513.1"/>
    </source>
</evidence>
<sequence length="86" mass="9187">MRVQGGREVGDGAELVLAVAVGALLDACSACRTVLEESGGQGAGEGTEYGNDRRPYGHQVWGPRGWRVGWRGRRTVRYTAADSVKP</sequence>
<feature type="region of interest" description="Disordered" evidence="1">
    <location>
        <begin position="36"/>
        <end position="56"/>
    </location>
</feature>
<dbReference type="Proteomes" id="UP001500994">
    <property type="component" value="Unassembled WGS sequence"/>
</dbReference>
<organism evidence="2 3">
    <name type="scientific">Streptomyces lunalinharesii</name>
    <dbReference type="NCBI Taxonomy" id="333384"/>
    <lineage>
        <taxon>Bacteria</taxon>
        <taxon>Bacillati</taxon>
        <taxon>Actinomycetota</taxon>
        <taxon>Actinomycetes</taxon>
        <taxon>Kitasatosporales</taxon>
        <taxon>Streptomycetaceae</taxon>
        <taxon>Streptomyces</taxon>
    </lineage>
</organism>
<keyword evidence="3" id="KW-1185">Reference proteome</keyword>
<name>A0ABP6FE94_9ACTN</name>
<comment type="caution">
    <text evidence="2">The sequence shown here is derived from an EMBL/GenBank/DDBJ whole genome shotgun (WGS) entry which is preliminary data.</text>
</comment>
<reference evidence="3" key="1">
    <citation type="journal article" date="2019" name="Int. J. Syst. Evol. Microbiol.">
        <title>The Global Catalogue of Microorganisms (GCM) 10K type strain sequencing project: providing services to taxonomists for standard genome sequencing and annotation.</title>
        <authorList>
            <consortium name="The Broad Institute Genomics Platform"/>
            <consortium name="The Broad Institute Genome Sequencing Center for Infectious Disease"/>
            <person name="Wu L."/>
            <person name="Ma J."/>
        </authorList>
    </citation>
    <scope>NUCLEOTIDE SEQUENCE [LARGE SCALE GENOMIC DNA]</scope>
    <source>
        <strain evidence="3">JCM 16374</strain>
    </source>
</reference>
<evidence type="ECO:0000256" key="1">
    <source>
        <dbReference type="SAM" id="MobiDB-lite"/>
    </source>
</evidence>
<protein>
    <recommendedName>
        <fullName evidence="4">Secreted protein</fullName>
    </recommendedName>
</protein>
<dbReference type="EMBL" id="BAAARK010000052">
    <property type="protein sequence ID" value="GAA2690513.1"/>
    <property type="molecule type" value="Genomic_DNA"/>
</dbReference>
<evidence type="ECO:0008006" key="4">
    <source>
        <dbReference type="Google" id="ProtNLM"/>
    </source>
</evidence>
<evidence type="ECO:0000313" key="3">
    <source>
        <dbReference type="Proteomes" id="UP001500994"/>
    </source>
</evidence>
<proteinExistence type="predicted"/>
<accession>A0ABP6FE94</accession>